<dbReference type="Proteomes" id="UP000255231">
    <property type="component" value="Unassembled WGS sequence"/>
</dbReference>
<dbReference type="EMBL" id="UFVS01000001">
    <property type="protein sequence ID" value="SUX44004.1"/>
    <property type="molecule type" value="Genomic_DNA"/>
</dbReference>
<dbReference type="InterPro" id="IPR057156">
    <property type="entry name" value="DUF7834"/>
</dbReference>
<feature type="domain" description="DUF7834" evidence="2">
    <location>
        <begin position="175"/>
        <end position="391"/>
    </location>
</feature>
<evidence type="ECO:0000313" key="5">
    <source>
        <dbReference type="Proteomes" id="UP000185725"/>
    </source>
</evidence>
<gene>
    <name evidence="4" type="ORF">NCTC13560_02313</name>
    <name evidence="3" type="ORF">SAMN05421682_110133</name>
</gene>
<dbReference type="Proteomes" id="UP000185725">
    <property type="component" value="Unassembled WGS sequence"/>
</dbReference>
<dbReference type="PANTHER" id="PTHR35149">
    <property type="entry name" value="SLL5132 PROTEIN"/>
    <property type="match status" value="1"/>
</dbReference>
<accession>A0A381FC10</accession>
<dbReference type="GeneID" id="303673733"/>
<dbReference type="Pfam" id="PF25202">
    <property type="entry name" value="DUF7834"/>
    <property type="match status" value="1"/>
</dbReference>
<organism evidence="4 6">
    <name type="scientific">Chryseobacterium indoltheticum</name>
    <dbReference type="NCBI Taxonomy" id="254"/>
    <lineage>
        <taxon>Bacteria</taxon>
        <taxon>Pseudomonadati</taxon>
        <taxon>Bacteroidota</taxon>
        <taxon>Flavobacteriia</taxon>
        <taxon>Flavobacteriales</taxon>
        <taxon>Weeksellaceae</taxon>
        <taxon>Chryseobacterium group</taxon>
        <taxon>Chryseobacterium</taxon>
    </lineage>
</organism>
<proteinExistence type="predicted"/>
<dbReference type="RefSeq" id="WP_076561645.1">
    <property type="nucleotide sequence ID" value="NZ_CP033929.1"/>
</dbReference>
<evidence type="ECO:0000313" key="4">
    <source>
        <dbReference type="EMBL" id="SUX44004.1"/>
    </source>
</evidence>
<dbReference type="KEGG" id="cil:EG358_08485"/>
<reference evidence="3 5" key="1">
    <citation type="submission" date="2017-01" db="EMBL/GenBank/DDBJ databases">
        <authorList>
            <person name="Varghese N."/>
            <person name="Submissions S."/>
        </authorList>
    </citation>
    <scope>NUCLEOTIDE SEQUENCE [LARGE SCALE GENOMIC DNA]</scope>
    <source>
        <strain evidence="3 5">ATCC 27950</strain>
    </source>
</reference>
<name>A0A381FC10_9FLAO</name>
<evidence type="ECO:0000259" key="2">
    <source>
        <dbReference type="Pfam" id="PF25202"/>
    </source>
</evidence>
<dbReference type="OrthoDB" id="9798761at2"/>
<reference evidence="4 6" key="2">
    <citation type="submission" date="2018-06" db="EMBL/GenBank/DDBJ databases">
        <authorList>
            <consortium name="Pathogen Informatics"/>
            <person name="Doyle S."/>
        </authorList>
    </citation>
    <scope>NUCLEOTIDE SEQUENCE [LARGE SCALE GENOMIC DNA]</scope>
    <source>
        <strain evidence="4 6">NCTC13560</strain>
    </source>
</reference>
<dbReference type="AlphaFoldDB" id="A0A381FC10"/>
<evidence type="ECO:0000313" key="6">
    <source>
        <dbReference type="Proteomes" id="UP000255231"/>
    </source>
</evidence>
<dbReference type="Pfam" id="PF03235">
    <property type="entry name" value="GmrSD_N"/>
    <property type="match status" value="1"/>
</dbReference>
<sequence>MEEITVESLTLHELFQKEQSLAIPEYQRPYVWTPKEINKFLSQIKQHEERADEKPLFYLGSIVLHKKDGLLQIIDGQQRLTTLQILSHIQSKSDFGIKYSHPISLKNIKSNHDYFSKKDFDLISFNNINITIIIVEDEDLAYNFFETLNTGGKRLSGTDILKAHHLRSITKITERNKYAVNWEDRQHNLEAVNKLLAKARRIDFLKQKSIPDKFASAENWKNVLTEDFAENVGKENFDIGYSLVEIEENTHRIISDKYSIRQPLNQGKNYINYLMSFSNAYISIFETKKRIDFYSTFNNFMIDQIDGTVDLRSFYQLALLSFVDTFGTANLLEFSLWLFRHIFSLRLSEQSRIYEATVKNYVDETKIIERIFQAFNYMEIITYLKEYETLEIKIRDSKVKQRFFDKCRDFFTMGEVSDGEFDEKLKNRIEEIVKKHKDEI</sequence>
<dbReference type="EMBL" id="FTMF01000010">
    <property type="protein sequence ID" value="SIQ95243.1"/>
    <property type="molecule type" value="Genomic_DNA"/>
</dbReference>
<evidence type="ECO:0000313" key="3">
    <source>
        <dbReference type="EMBL" id="SIQ95243.1"/>
    </source>
</evidence>
<dbReference type="PANTHER" id="PTHR35149:SF2">
    <property type="entry name" value="DUF262 DOMAIN-CONTAINING PROTEIN"/>
    <property type="match status" value="1"/>
</dbReference>
<dbReference type="InterPro" id="IPR004919">
    <property type="entry name" value="GmrSD_N"/>
</dbReference>
<protein>
    <submittedName>
        <fullName evidence="4">Uncharacterized conserved protein</fullName>
    </submittedName>
</protein>
<evidence type="ECO:0000259" key="1">
    <source>
        <dbReference type="Pfam" id="PF03235"/>
    </source>
</evidence>
<keyword evidence="5" id="KW-1185">Reference proteome</keyword>
<feature type="domain" description="GmrSD restriction endonucleases N-terminal" evidence="1">
    <location>
        <begin position="11"/>
        <end position="166"/>
    </location>
</feature>